<dbReference type="FunFam" id="3.40.50.970:FF:000013">
    <property type="entry name" value="Pyruvate dehydrogenase E1 component subunit alpha"/>
    <property type="match status" value="1"/>
</dbReference>
<dbReference type="GO" id="GO:0004739">
    <property type="term" value="F:pyruvate dehydrogenase (acetyl-transferring) activity"/>
    <property type="evidence" value="ECO:0007669"/>
    <property type="project" value="UniProtKB-UniRule"/>
</dbReference>
<feature type="domain" description="Dehydrogenase E1 component" evidence="6">
    <location>
        <begin position="74"/>
        <end position="368"/>
    </location>
</feature>
<dbReference type="InterPro" id="IPR050642">
    <property type="entry name" value="PDH_E1_Alpha_Subunit"/>
</dbReference>
<dbReference type="EC" id="1.2.4.1" evidence="5"/>
<dbReference type="AlphaFoldDB" id="A0AAD6XH65"/>
<organism evidence="7 8">
    <name type="scientific">Mycena belliarum</name>
    <dbReference type="NCBI Taxonomy" id="1033014"/>
    <lineage>
        <taxon>Eukaryota</taxon>
        <taxon>Fungi</taxon>
        <taxon>Dikarya</taxon>
        <taxon>Basidiomycota</taxon>
        <taxon>Agaricomycotina</taxon>
        <taxon>Agaricomycetes</taxon>
        <taxon>Agaricomycetidae</taxon>
        <taxon>Agaricales</taxon>
        <taxon>Marasmiineae</taxon>
        <taxon>Mycenaceae</taxon>
        <taxon>Mycena</taxon>
    </lineage>
</organism>
<evidence type="ECO:0000313" key="8">
    <source>
        <dbReference type="Proteomes" id="UP001222325"/>
    </source>
</evidence>
<dbReference type="PANTHER" id="PTHR11516">
    <property type="entry name" value="PYRUVATE DEHYDROGENASE E1 COMPONENT, ALPHA SUBUNIT BACTERIAL AND ORGANELLAR"/>
    <property type="match status" value="1"/>
</dbReference>
<evidence type="ECO:0000256" key="5">
    <source>
        <dbReference type="RuleBase" id="RU361139"/>
    </source>
</evidence>
<dbReference type="InterPro" id="IPR017597">
    <property type="entry name" value="Pyrv_DH_E1_asu_subgrp-y"/>
</dbReference>
<comment type="function">
    <text evidence="5">The pyruvate dehydrogenase complex catalyzes the overall conversion of pyruvate to acetyl-CoA and CO(2).</text>
</comment>
<dbReference type="CDD" id="cd02000">
    <property type="entry name" value="TPP_E1_PDC_ADC_BCADC"/>
    <property type="match status" value="1"/>
</dbReference>
<comment type="catalytic activity">
    <reaction evidence="5">
        <text>N(6)-[(R)-lipoyl]-L-lysyl-[protein] + pyruvate + H(+) = N(6)-[(R)-S(8)-acetyldihydrolipoyl]-L-lysyl-[protein] + CO2</text>
        <dbReference type="Rhea" id="RHEA:19189"/>
        <dbReference type="Rhea" id="RHEA-COMP:10474"/>
        <dbReference type="Rhea" id="RHEA-COMP:10478"/>
        <dbReference type="ChEBI" id="CHEBI:15361"/>
        <dbReference type="ChEBI" id="CHEBI:15378"/>
        <dbReference type="ChEBI" id="CHEBI:16526"/>
        <dbReference type="ChEBI" id="CHEBI:83099"/>
        <dbReference type="ChEBI" id="CHEBI:83111"/>
        <dbReference type="EC" id="1.2.4.1"/>
    </reaction>
</comment>
<dbReference type="InterPro" id="IPR001017">
    <property type="entry name" value="DH_E1"/>
</dbReference>
<proteinExistence type="predicted"/>
<comment type="cofactor">
    <cofactor evidence="1 5">
        <name>thiamine diphosphate</name>
        <dbReference type="ChEBI" id="CHEBI:58937"/>
    </cofactor>
</comment>
<evidence type="ECO:0000256" key="4">
    <source>
        <dbReference type="ARBA" id="ARBA00023317"/>
    </source>
</evidence>
<dbReference type="NCBIfam" id="TIGR03182">
    <property type="entry name" value="PDH_E1_alph_y"/>
    <property type="match status" value="1"/>
</dbReference>
<keyword evidence="8" id="KW-1185">Reference proteome</keyword>
<dbReference type="SUPFAM" id="SSF52518">
    <property type="entry name" value="Thiamin diphosphate-binding fold (THDP-binding)"/>
    <property type="match status" value="1"/>
</dbReference>
<evidence type="ECO:0000259" key="6">
    <source>
        <dbReference type="Pfam" id="PF00676"/>
    </source>
</evidence>
<sequence length="397" mass="44207">MASLVRLRASRRLPQLVRGIQTSADTTLLAEKPSDLSKPFMVKLHEDSFQSYLCDKPELDVQVSKDQLLGMYKQMQTMRRMEMAADALYKAKLIRGFCHLAIGQEAVSVGLESGITPEDRVITAYRCHPFAVLRGGTIKGVIGELLGRQAGMSNGKGGSMHIFTPSFFGGNGIVGAQVPVGAGIAFAQKYMEKETATFALYGDGASNQGQVFEAYNMAKLWNLPCVFVCENNKYGMGTSAERSSSNTSYFTRGDKIPGLQVNGMDIIAAKHAVEYARKWTVDDKKGPLLLEFVTYRYGGHSMSDPGTTYRTREEVQRMRSTQDPIRGLQRYIEEWGLASEQELKQLDKDAKAEVDAAVEEAKASPEPLIKDLWTDIYYKGTEPPSMRGREREEVHYY</sequence>
<comment type="caution">
    <text evidence="7">The sequence shown here is derived from an EMBL/GenBank/DDBJ whole genome shotgun (WGS) entry which is preliminary data.</text>
</comment>
<dbReference type="InterPro" id="IPR029061">
    <property type="entry name" value="THDP-binding"/>
</dbReference>
<evidence type="ECO:0000313" key="7">
    <source>
        <dbReference type="EMBL" id="KAJ7074961.1"/>
    </source>
</evidence>
<gene>
    <name evidence="7" type="ORF">B0H15DRAFT_917294</name>
</gene>
<keyword evidence="4 5" id="KW-0670">Pyruvate</keyword>
<dbReference type="GO" id="GO:0006086">
    <property type="term" value="P:pyruvate decarboxylation to acetyl-CoA"/>
    <property type="evidence" value="ECO:0007669"/>
    <property type="project" value="InterPro"/>
</dbReference>
<evidence type="ECO:0000256" key="2">
    <source>
        <dbReference type="ARBA" id="ARBA00023002"/>
    </source>
</evidence>
<reference evidence="7" key="1">
    <citation type="submission" date="2023-03" db="EMBL/GenBank/DDBJ databases">
        <title>Massive genome expansion in bonnet fungi (Mycena s.s.) driven by repeated elements and novel gene families across ecological guilds.</title>
        <authorList>
            <consortium name="Lawrence Berkeley National Laboratory"/>
            <person name="Harder C.B."/>
            <person name="Miyauchi S."/>
            <person name="Viragh M."/>
            <person name="Kuo A."/>
            <person name="Thoen E."/>
            <person name="Andreopoulos B."/>
            <person name="Lu D."/>
            <person name="Skrede I."/>
            <person name="Drula E."/>
            <person name="Henrissat B."/>
            <person name="Morin E."/>
            <person name="Kohler A."/>
            <person name="Barry K."/>
            <person name="LaButti K."/>
            <person name="Morin E."/>
            <person name="Salamov A."/>
            <person name="Lipzen A."/>
            <person name="Mereny Z."/>
            <person name="Hegedus B."/>
            <person name="Baldrian P."/>
            <person name="Stursova M."/>
            <person name="Weitz H."/>
            <person name="Taylor A."/>
            <person name="Grigoriev I.V."/>
            <person name="Nagy L.G."/>
            <person name="Martin F."/>
            <person name="Kauserud H."/>
        </authorList>
    </citation>
    <scope>NUCLEOTIDE SEQUENCE</scope>
    <source>
        <strain evidence="7">CBHHK173m</strain>
    </source>
</reference>
<dbReference type="Gene3D" id="3.40.50.970">
    <property type="match status" value="1"/>
</dbReference>
<evidence type="ECO:0000256" key="1">
    <source>
        <dbReference type="ARBA" id="ARBA00001964"/>
    </source>
</evidence>
<dbReference type="Pfam" id="PF00676">
    <property type="entry name" value="E1_dh"/>
    <property type="match status" value="1"/>
</dbReference>
<dbReference type="PANTHER" id="PTHR11516:SF60">
    <property type="entry name" value="PYRUVATE DEHYDROGENASE E1 COMPONENT SUBUNIT ALPHA"/>
    <property type="match status" value="1"/>
</dbReference>
<protein>
    <recommendedName>
        <fullName evidence="5">Pyruvate dehydrogenase E1 component subunit alpha</fullName>
        <ecNumber evidence="5">1.2.4.1</ecNumber>
    </recommendedName>
</protein>
<keyword evidence="2 5" id="KW-0560">Oxidoreductase</keyword>
<dbReference type="EMBL" id="JARJCN010000107">
    <property type="protein sequence ID" value="KAJ7074961.1"/>
    <property type="molecule type" value="Genomic_DNA"/>
</dbReference>
<keyword evidence="3 5" id="KW-0786">Thiamine pyrophosphate</keyword>
<name>A0AAD6XH65_9AGAR</name>
<accession>A0AAD6XH65</accession>
<dbReference type="Proteomes" id="UP001222325">
    <property type="component" value="Unassembled WGS sequence"/>
</dbReference>
<evidence type="ECO:0000256" key="3">
    <source>
        <dbReference type="ARBA" id="ARBA00023052"/>
    </source>
</evidence>